<keyword evidence="2" id="KW-1133">Transmembrane helix</keyword>
<dbReference type="PANTHER" id="PTHR46558:SF15">
    <property type="entry name" value="HELIX-TURN-HELIX DOMAIN PROTEIN"/>
    <property type="match status" value="1"/>
</dbReference>
<keyword evidence="2" id="KW-0812">Transmembrane</keyword>
<feature type="transmembrane region" description="Helical" evidence="2">
    <location>
        <begin position="85"/>
        <end position="104"/>
    </location>
</feature>
<keyword evidence="2" id="KW-0472">Membrane</keyword>
<reference evidence="4 5" key="2">
    <citation type="submission" date="2008-10" db="EMBL/GenBank/DDBJ databases">
        <title>Draft genome sequence of Clostridium hiranonis (DSM 13275).</title>
        <authorList>
            <person name="Sudarsanam P."/>
            <person name="Ley R."/>
            <person name="Guruge J."/>
            <person name="Turnbaugh P.J."/>
            <person name="Mahowald M."/>
            <person name="Liep D."/>
            <person name="Gordon J."/>
        </authorList>
    </citation>
    <scope>NUCLEOTIDE SEQUENCE [LARGE SCALE GENOMIC DNA]</scope>
    <source>
        <strain evidence="4 5">DSM 13275</strain>
    </source>
</reference>
<proteinExistence type="predicted"/>
<dbReference type="STRING" id="500633.CLOHIR_00447"/>
<dbReference type="PROSITE" id="PS50943">
    <property type="entry name" value="HTH_CROC1"/>
    <property type="match status" value="1"/>
</dbReference>
<gene>
    <name evidence="4" type="ORF">CLOHIR_00447</name>
</gene>
<dbReference type="SMART" id="SM00530">
    <property type="entry name" value="HTH_XRE"/>
    <property type="match status" value="1"/>
</dbReference>
<keyword evidence="1 4" id="KW-0238">DNA-binding</keyword>
<comment type="caution">
    <text evidence="4">The sequence shown here is derived from an EMBL/GenBank/DDBJ whole genome shotgun (WGS) entry which is preliminary data.</text>
</comment>
<keyword evidence="5" id="KW-1185">Reference proteome</keyword>
<feature type="domain" description="HTH cro/C1-type" evidence="3">
    <location>
        <begin position="7"/>
        <end position="61"/>
    </location>
</feature>
<dbReference type="HOGENOM" id="CLU_092732_0_0_9"/>
<dbReference type="Proteomes" id="UP000003178">
    <property type="component" value="Unassembled WGS sequence"/>
</dbReference>
<dbReference type="AlphaFoldDB" id="B6FX48"/>
<dbReference type="PANTHER" id="PTHR46558">
    <property type="entry name" value="TRACRIPTIONAL REGULATORY PROTEIN-RELATED-RELATED"/>
    <property type="match status" value="1"/>
</dbReference>
<feature type="transmembrane region" description="Helical" evidence="2">
    <location>
        <begin position="155"/>
        <end position="172"/>
    </location>
</feature>
<feature type="transmembrane region" description="Helical" evidence="2">
    <location>
        <begin position="178"/>
        <end position="195"/>
    </location>
</feature>
<protein>
    <submittedName>
        <fullName evidence="4">DNA-binding helix-turn-helix protein</fullName>
    </submittedName>
</protein>
<evidence type="ECO:0000313" key="5">
    <source>
        <dbReference type="Proteomes" id="UP000003178"/>
    </source>
</evidence>
<dbReference type="GO" id="GO:0003677">
    <property type="term" value="F:DNA binding"/>
    <property type="evidence" value="ECO:0007669"/>
    <property type="project" value="UniProtKB-KW"/>
</dbReference>
<dbReference type="RefSeq" id="WP_006439369.1">
    <property type="nucleotide sequence ID" value="NZ_DS995355.1"/>
</dbReference>
<dbReference type="Pfam" id="PF01381">
    <property type="entry name" value="HTH_3"/>
    <property type="match status" value="1"/>
</dbReference>
<evidence type="ECO:0000256" key="2">
    <source>
        <dbReference type="SAM" id="Phobius"/>
    </source>
</evidence>
<evidence type="ECO:0000313" key="4">
    <source>
        <dbReference type="EMBL" id="EEA85905.1"/>
    </source>
</evidence>
<evidence type="ECO:0000259" key="3">
    <source>
        <dbReference type="PROSITE" id="PS50943"/>
    </source>
</evidence>
<reference evidence="4 5" key="1">
    <citation type="submission" date="2008-09" db="EMBL/GenBank/DDBJ databases">
        <authorList>
            <person name="Fulton L."/>
            <person name="Clifton S."/>
            <person name="Fulton B."/>
            <person name="Xu J."/>
            <person name="Minx P."/>
            <person name="Pepin K.H."/>
            <person name="Johnson M."/>
            <person name="Thiruvilangam P."/>
            <person name="Bhonagiri V."/>
            <person name="Nash W.E."/>
            <person name="Mardis E.R."/>
            <person name="Wilson R.K."/>
        </authorList>
    </citation>
    <scope>NUCLEOTIDE SEQUENCE [LARGE SCALE GENOMIC DNA]</scope>
    <source>
        <strain evidence="4 5">DSM 13275</strain>
    </source>
</reference>
<dbReference type="eggNOG" id="COG1476">
    <property type="taxonomic scope" value="Bacteria"/>
</dbReference>
<organism evidence="4 5">
    <name type="scientific">Peptacetobacter hiranonis (strain DSM 13275 / JCM 10541 / KCTC 15199 / TO-931)</name>
    <name type="common">Clostridium hiranonis</name>
    <dbReference type="NCBI Taxonomy" id="500633"/>
    <lineage>
        <taxon>Bacteria</taxon>
        <taxon>Bacillati</taxon>
        <taxon>Bacillota</taxon>
        <taxon>Clostridia</taxon>
        <taxon>Peptostreptococcales</taxon>
        <taxon>Peptostreptococcaceae</taxon>
        <taxon>Peptacetobacter</taxon>
    </lineage>
</organism>
<feature type="transmembrane region" description="Helical" evidence="2">
    <location>
        <begin position="124"/>
        <end position="143"/>
    </location>
</feature>
<evidence type="ECO:0000256" key="1">
    <source>
        <dbReference type="ARBA" id="ARBA00023125"/>
    </source>
</evidence>
<name>B6FX48_PEPHT</name>
<dbReference type="SUPFAM" id="SSF47413">
    <property type="entry name" value="lambda repressor-like DNA-binding domains"/>
    <property type="match status" value="1"/>
</dbReference>
<dbReference type="EMBL" id="ABWP01000014">
    <property type="protein sequence ID" value="EEA85905.1"/>
    <property type="molecule type" value="Genomic_DNA"/>
</dbReference>
<dbReference type="InterPro" id="IPR001387">
    <property type="entry name" value="Cro/C1-type_HTH"/>
</dbReference>
<dbReference type="InterPro" id="IPR010982">
    <property type="entry name" value="Lambda_DNA-bd_dom_sf"/>
</dbReference>
<accession>B6FX48</accession>
<dbReference type="OrthoDB" id="9801008at2"/>
<dbReference type="Gene3D" id="1.10.260.40">
    <property type="entry name" value="lambda repressor-like DNA-binding domains"/>
    <property type="match status" value="1"/>
</dbReference>
<dbReference type="CDD" id="cd00093">
    <property type="entry name" value="HTH_XRE"/>
    <property type="match status" value="1"/>
</dbReference>
<sequence length="199" mass="22854">MEFNEKLQYFRKKSNLTQEELAEKLFVSRTAISKWESGRGMPSISSLKAISEVFDVSIDELLSSEEIIEAAEKEKKENMKSFKNIIFGIIDLMSIIFLFIPLFGKEINGYIYLVNLFSINRVGKYIYLIIIGVTILYGAAELIMSKFENKSVDKINSIISLGLTSIAIITFIATREPYIAFIEFWIFLIKIVVYIKQSK</sequence>